<dbReference type="GO" id="GO:0016020">
    <property type="term" value="C:membrane"/>
    <property type="evidence" value="ECO:0007669"/>
    <property type="project" value="UniProtKB-SubCell"/>
</dbReference>
<evidence type="ECO:0000256" key="8">
    <source>
        <dbReference type="ARBA" id="ARBA00022989"/>
    </source>
</evidence>
<comment type="subcellular location">
    <subcellularLocation>
        <location evidence="1">Membrane</location>
        <topology evidence="1">Multi-pass membrane protein</topology>
    </subcellularLocation>
</comment>
<evidence type="ECO:0000256" key="10">
    <source>
        <dbReference type="SAM" id="Phobius"/>
    </source>
</evidence>
<keyword evidence="6" id="KW-0833">Ubl conjugation pathway</keyword>
<dbReference type="SUPFAM" id="SSF57850">
    <property type="entry name" value="RING/U-box"/>
    <property type="match status" value="1"/>
</dbReference>
<accession>A0A443SDZ8</accession>
<keyword evidence="7" id="KW-0862">Zinc</keyword>
<evidence type="ECO:0000256" key="9">
    <source>
        <dbReference type="ARBA" id="ARBA00023136"/>
    </source>
</evidence>
<dbReference type="PROSITE" id="PS51292">
    <property type="entry name" value="ZF_RING_CH"/>
    <property type="match status" value="1"/>
</dbReference>
<dbReference type="PANTHER" id="PTHR46065">
    <property type="entry name" value="E3 UBIQUITIN-PROTEIN LIGASE MARCH 2/3 FAMILY MEMBER"/>
    <property type="match status" value="1"/>
</dbReference>
<evidence type="ECO:0000256" key="3">
    <source>
        <dbReference type="ARBA" id="ARBA00022692"/>
    </source>
</evidence>
<dbReference type="PANTHER" id="PTHR46065:SF3">
    <property type="entry name" value="FI20425P1"/>
    <property type="match status" value="1"/>
</dbReference>
<protein>
    <submittedName>
        <fullName evidence="12">E3 ubiquitin-protein ligase MARCH3-like protein</fullName>
    </submittedName>
</protein>
<proteinExistence type="predicted"/>
<comment type="caution">
    <text evidence="12">The sequence shown here is derived from an EMBL/GenBank/DDBJ whole genome shotgun (WGS) entry which is preliminary data.</text>
</comment>
<dbReference type="SMART" id="SM00744">
    <property type="entry name" value="RINGv"/>
    <property type="match status" value="1"/>
</dbReference>
<dbReference type="VEuPathDB" id="VectorBase:LDEU006300"/>
<name>A0A443SDZ8_9ACAR</name>
<evidence type="ECO:0000256" key="4">
    <source>
        <dbReference type="ARBA" id="ARBA00022723"/>
    </source>
</evidence>
<dbReference type="OrthoDB" id="6495498at2759"/>
<dbReference type="Pfam" id="PF12906">
    <property type="entry name" value="RINGv"/>
    <property type="match status" value="1"/>
</dbReference>
<feature type="domain" description="RING-CH-type" evidence="11">
    <location>
        <begin position="1"/>
        <end position="61"/>
    </location>
</feature>
<feature type="transmembrane region" description="Helical" evidence="10">
    <location>
        <begin position="81"/>
        <end position="106"/>
    </location>
</feature>
<dbReference type="GO" id="GO:0016740">
    <property type="term" value="F:transferase activity"/>
    <property type="evidence" value="ECO:0007669"/>
    <property type="project" value="UniProtKB-KW"/>
</dbReference>
<dbReference type="Gene3D" id="3.30.40.10">
    <property type="entry name" value="Zinc/RING finger domain, C3HC4 (zinc finger)"/>
    <property type="match status" value="1"/>
</dbReference>
<keyword evidence="3 10" id="KW-0812">Transmembrane</keyword>
<sequence>MEMSENTECRICLQSSQLQDLMKPCKCSGSQAYVHRDCLKEWIVLRGFNRCNVCKSEYTGIELRKYPKSFYAWIREGNEGVGAIVVGSLLFGFLFYVLLIGFLQFFTSRGIVANIWRVVLIAMVSYYTFLSLIALILYICNVMLMFYIWKQTHFVIEVLPTPPSSPANESHSEH</sequence>
<evidence type="ECO:0000259" key="11">
    <source>
        <dbReference type="PROSITE" id="PS51292"/>
    </source>
</evidence>
<organism evidence="12 13">
    <name type="scientific">Leptotrombidium deliense</name>
    <dbReference type="NCBI Taxonomy" id="299467"/>
    <lineage>
        <taxon>Eukaryota</taxon>
        <taxon>Metazoa</taxon>
        <taxon>Ecdysozoa</taxon>
        <taxon>Arthropoda</taxon>
        <taxon>Chelicerata</taxon>
        <taxon>Arachnida</taxon>
        <taxon>Acari</taxon>
        <taxon>Acariformes</taxon>
        <taxon>Trombidiformes</taxon>
        <taxon>Prostigmata</taxon>
        <taxon>Anystina</taxon>
        <taxon>Parasitengona</taxon>
        <taxon>Trombiculoidea</taxon>
        <taxon>Trombiculidae</taxon>
        <taxon>Leptotrombidium</taxon>
    </lineage>
</organism>
<keyword evidence="4" id="KW-0479">Metal-binding</keyword>
<dbReference type="EMBL" id="NCKV01003424">
    <property type="protein sequence ID" value="RWS25738.1"/>
    <property type="molecule type" value="Genomic_DNA"/>
</dbReference>
<evidence type="ECO:0000256" key="2">
    <source>
        <dbReference type="ARBA" id="ARBA00022679"/>
    </source>
</evidence>
<evidence type="ECO:0000256" key="7">
    <source>
        <dbReference type="ARBA" id="ARBA00022833"/>
    </source>
</evidence>
<keyword evidence="13" id="KW-1185">Reference proteome</keyword>
<dbReference type="Proteomes" id="UP000288716">
    <property type="component" value="Unassembled WGS sequence"/>
</dbReference>
<gene>
    <name evidence="12" type="ORF">B4U80_09399</name>
</gene>
<evidence type="ECO:0000313" key="13">
    <source>
        <dbReference type="Proteomes" id="UP000288716"/>
    </source>
</evidence>
<dbReference type="InterPro" id="IPR013083">
    <property type="entry name" value="Znf_RING/FYVE/PHD"/>
</dbReference>
<evidence type="ECO:0000256" key="5">
    <source>
        <dbReference type="ARBA" id="ARBA00022771"/>
    </source>
</evidence>
<reference evidence="12 13" key="1">
    <citation type="journal article" date="2018" name="Gigascience">
        <title>Genomes of trombidid mites reveal novel predicted allergens and laterally-transferred genes associated with secondary metabolism.</title>
        <authorList>
            <person name="Dong X."/>
            <person name="Chaisiri K."/>
            <person name="Xia D."/>
            <person name="Armstrong S.D."/>
            <person name="Fang Y."/>
            <person name="Donnelly M.J."/>
            <person name="Kadowaki T."/>
            <person name="McGarry J.W."/>
            <person name="Darby A.C."/>
            <person name="Makepeace B.L."/>
        </authorList>
    </citation>
    <scope>NUCLEOTIDE SEQUENCE [LARGE SCALE GENOMIC DNA]</scope>
    <source>
        <strain evidence="12">UoL-UT</strain>
    </source>
</reference>
<evidence type="ECO:0000313" key="12">
    <source>
        <dbReference type="EMBL" id="RWS25738.1"/>
    </source>
</evidence>
<dbReference type="GO" id="GO:0008270">
    <property type="term" value="F:zinc ion binding"/>
    <property type="evidence" value="ECO:0007669"/>
    <property type="project" value="UniProtKB-KW"/>
</dbReference>
<feature type="transmembrane region" description="Helical" evidence="10">
    <location>
        <begin position="118"/>
        <end position="149"/>
    </location>
</feature>
<dbReference type="STRING" id="299467.A0A443SDZ8"/>
<keyword evidence="8 10" id="KW-1133">Transmembrane helix</keyword>
<keyword evidence="5" id="KW-0863">Zinc-finger</keyword>
<keyword evidence="9 10" id="KW-0472">Membrane</keyword>
<evidence type="ECO:0000256" key="1">
    <source>
        <dbReference type="ARBA" id="ARBA00004141"/>
    </source>
</evidence>
<dbReference type="CDD" id="cd16495">
    <property type="entry name" value="RING_CH-C4HC3_MARCH"/>
    <property type="match status" value="1"/>
</dbReference>
<keyword evidence="2" id="KW-0808">Transferase</keyword>
<dbReference type="InterPro" id="IPR011016">
    <property type="entry name" value="Znf_RING-CH"/>
</dbReference>
<dbReference type="AlphaFoldDB" id="A0A443SDZ8"/>
<evidence type="ECO:0000256" key="6">
    <source>
        <dbReference type="ARBA" id="ARBA00022786"/>
    </source>
</evidence>